<protein>
    <submittedName>
        <fullName evidence="1">Uncharacterized protein</fullName>
    </submittedName>
</protein>
<proteinExistence type="predicted"/>
<accession>A0A1V4AT18</accession>
<reference evidence="1 2" key="1">
    <citation type="journal article" date="2017" name="Water Res.">
        <title>Discovery and metagenomic analysis of an anammox bacterial enrichment related to Candidatus "Brocadia caroliniensis" in a full-scale glycerol-fed nitritation-denitritation separate centrate treatment process.</title>
        <authorList>
            <person name="Park H."/>
            <person name="Brotto A.C."/>
            <person name="van Loosdrecht M.C."/>
            <person name="Chandran K."/>
        </authorList>
    </citation>
    <scope>NUCLEOTIDE SEQUENCE [LARGE SCALE GENOMIC DNA]</scope>
    <source>
        <strain evidence="1">26THWARD</strain>
    </source>
</reference>
<sequence length="171" mass="20441">MEKFLERYHSKITWIVSTVDRMILKGHILPFFQKSNRHYYLFQVKVLFKDFWTCAKKVSEVIKDNARELSAKESQPMIPLDSSRISKEDMARKIQEEDKGKKGLLCVLKGVEPCVSFDVRGNKEKQKLEVVVRERKGLFLSFYYQHKRFGFMQVRLQTWSPFQIHRMFTPE</sequence>
<dbReference type="Proteomes" id="UP000189681">
    <property type="component" value="Unassembled WGS sequence"/>
</dbReference>
<dbReference type="STRING" id="1004156.AYP45_10600"/>
<evidence type="ECO:0000313" key="2">
    <source>
        <dbReference type="Proteomes" id="UP000189681"/>
    </source>
</evidence>
<evidence type="ECO:0000313" key="1">
    <source>
        <dbReference type="EMBL" id="OOP56181.1"/>
    </source>
</evidence>
<dbReference type="AlphaFoldDB" id="A0A1V4AT18"/>
<dbReference type="EMBL" id="AYTS01000093">
    <property type="protein sequence ID" value="OOP56181.1"/>
    <property type="molecule type" value="Genomic_DNA"/>
</dbReference>
<organism evidence="1 2">
    <name type="scientific">Candidatus Brocadia carolinensis</name>
    <dbReference type="NCBI Taxonomy" id="1004156"/>
    <lineage>
        <taxon>Bacteria</taxon>
        <taxon>Pseudomonadati</taxon>
        <taxon>Planctomycetota</taxon>
        <taxon>Candidatus Brocadiia</taxon>
        <taxon>Candidatus Brocadiales</taxon>
        <taxon>Candidatus Brocadiaceae</taxon>
        <taxon>Candidatus Brocadia</taxon>
    </lineage>
</organism>
<name>A0A1V4AT18_9BACT</name>
<comment type="caution">
    <text evidence="1">The sequence shown here is derived from an EMBL/GenBank/DDBJ whole genome shotgun (WGS) entry which is preliminary data.</text>
</comment>
<gene>
    <name evidence="1" type="ORF">AYP45_10600</name>
</gene>